<dbReference type="Proteomes" id="UP000636264">
    <property type="component" value="Unassembled WGS sequence"/>
</dbReference>
<organism evidence="5 6">
    <name type="scientific">Nitratireductor aestuarii</name>
    <dbReference type="NCBI Taxonomy" id="1735103"/>
    <lineage>
        <taxon>Bacteria</taxon>
        <taxon>Pseudomonadati</taxon>
        <taxon>Pseudomonadota</taxon>
        <taxon>Alphaproteobacteria</taxon>
        <taxon>Hyphomicrobiales</taxon>
        <taxon>Phyllobacteriaceae</taxon>
        <taxon>Nitratireductor</taxon>
    </lineage>
</organism>
<dbReference type="InterPro" id="IPR012001">
    <property type="entry name" value="Thiamin_PyroP_enz_TPP-bd_dom"/>
</dbReference>
<sequence length="600" mass="64555">MTQHPVNNIVAADGATSNQTLYGSDRMAELLRGLGYEYAFINPGSSFRGLHDSIVNVLGNTAPELVLTTHEMIAVGMAHGYAKAKRQSALVILHNLVGLMNGSMAIYNAFCDQTPLLILGGSGPADPAERRFIDWAHSANAQSDLIRNYVKWTDEPPTLEAIIDGILLARKKGLTAPQGPSYLSIDAALQEVPIDAIDLPELSSRVIDPPAAPHPSPAQLDELVELLVSSKMPLIFAGRLGLDPETTEPLKRLVELSGAAYHDDRNIVCFPTNHPQNLNGDKAIAKDADLLICFDCQDVNLLSGQYQPKRSNIAGGAAREDRATIVDVSMNAYFGNSWTRFGGPDARADLVVSADPLATIRALGDRLAERLTATPDRMEAIEARRQQLADRSAALREARQARYAKRWEDQHISLPGITGEVYEAIKAEDWTLVVRNHRSWQDGIFEFTGAGQYLGGDGGGGVGYGPAAAAGAALALKGTGKIPVAMLGDGDFVMASGALWSAAAHKAPLLLVILNNRTWGNDELHQREVAHQRNRPVENAHIGQRMEGPDIDLTNLARSYGVWSVGPISDPAELSKHLNEAVSIVRDGGIAVVEVLTALD</sequence>
<dbReference type="CDD" id="cd07035">
    <property type="entry name" value="TPP_PYR_POX_like"/>
    <property type="match status" value="1"/>
</dbReference>
<reference evidence="5" key="2">
    <citation type="submission" date="2020-09" db="EMBL/GenBank/DDBJ databases">
        <authorList>
            <person name="Sun Q."/>
            <person name="Zhou Y."/>
        </authorList>
    </citation>
    <scope>NUCLEOTIDE SEQUENCE</scope>
    <source>
        <strain evidence="5">CGMCC 1.15320</strain>
    </source>
</reference>
<feature type="domain" description="Thiamine pyrophosphate enzyme N-terminal TPP-binding" evidence="4">
    <location>
        <begin position="23"/>
        <end position="130"/>
    </location>
</feature>
<evidence type="ECO:0000313" key="6">
    <source>
        <dbReference type="Proteomes" id="UP000636264"/>
    </source>
</evidence>
<name>A0A916S2E5_9HYPH</name>
<evidence type="ECO:0000259" key="4">
    <source>
        <dbReference type="Pfam" id="PF02776"/>
    </source>
</evidence>
<protein>
    <submittedName>
        <fullName evidence="5">Thiamine pyrophosphate-binding protein</fullName>
    </submittedName>
</protein>
<dbReference type="Pfam" id="PF02776">
    <property type="entry name" value="TPP_enzyme_N"/>
    <property type="match status" value="1"/>
</dbReference>
<dbReference type="SUPFAM" id="SSF52467">
    <property type="entry name" value="DHS-like NAD/FAD-binding domain"/>
    <property type="match status" value="1"/>
</dbReference>
<dbReference type="Gene3D" id="3.40.50.1220">
    <property type="entry name" value="TPP-binding domain"/>
    <property type="match status" value="1"/>
</dbReference>
<dbReference type="GO" id="GO:0005948">
    <property type="term" value="C:acetolactate synthase complex"/>
    <property type="evidence" value="ECO:0007669"/>
    <property type="project" value="TreeGrafter"/>
</dbReference>
<keyword evidence="2" id="KW-0786">Thiamine pyrophosphate</keyword>
<dbReference type="GO" id="GO:0003984">
    <property type="term" value="F:acetolactate synthase activity"/>
    <property type="evidence" value="ECO:0007669"/>
    <property type="project" value="TreeGrafter"/>
</dbReference>
<proteinExistence type="inferred from homology"/>
<evidence type="ECO:0000256" key="2">
    <source>
        <dbReference type="ARBA" id="ARBA00023052"/>
    </source>
</evidence>
<dbReference type="Gene3D" id="3.40.50.970">
    <property type="match status" value="2"/>
</dbReference>
<evidence type="ECO:0000256" key="1">
    <source>
        <dbReference type="ARBA" id="ARBA00007812"/>
    </source>
</evidence>
<dbReference type="GO" id="GO:0050660">
    <property type="term" value="F:flavin adenine dinucleotide binding"/>
    <property type="evidence" value="ECO:0007669"/>
    <property type="project" value="TreeGrafter"/>
</dbReference>
<evidence type="ECO:0000313" key="5">
    <source>
        <dbReference type="EMBL" id="GGA79785.1"/>
    </source>
</evidence>
<accession>A0A916S2E5</accession>
<reference evidence="5" key="1">
    <citation type="journal article" date="2014" name="Int. J. Syst. Evol. Microbiol.">
        <title>Complete genome sequence of Corynebacterium casei LMG S-19264T (=DSM 44701T), isolated from a smear-ripened cheese.</title>
        <authorList>
            <consortium name="US DOE Joint Genome Institute (JGI-PGF)"/>
            <person name="Walter F."/>
            <person name="Albersmeier A."/>
            <person name="Kalinowski J."/>
            <person name="Ruckert C."/>
        </authorList>
    </citation>
    <scope>NUCLEOTIDE SEQUENCE</scope>
    <source>
        <strain evidence="5">CGMCC 1.15320</strain>
    </source>
</reference>
<comment type="similarity">
    <text evidence="1">Belongs to the TPP enzyme family.</text>
</comment>
<feature type="domain" description="Thiamine pyrophosphate enzyme TPP-binding" evidence="3">
    <location>
        <begin position="437"/>
        <end position="595"/>
    </location>
</feature>
<keyword evidence="6" id="KW-1185">Reference proteome</keyword>
<dbReference type="RefSeq" id="WP_188722645.1">
    <property type="nucleotide sequence ID" value="NZ_BMIF01000016.1"/>
</dbReference>
<gene>
    <name evidence="5" type="ORF">GCM10011385_37510</name>
</gene>
<dbReference type="InterPro" id="IPR011766">
    <property type="entry name" value="TPP_enzyme_TPP-bd"/>
</dbReference>
<dbReference type="EMBL" id="BMIF01000016">
    <property type="protein sequence ID" value="GGA79785.1"/>
    <property type="molecule type" value="Genomic_DNA"/>
</dbReference>
<dbReference type="AlphaFoldDB" id="A0A916S2E5"/>
<dbReference type="InterPro" id="IPR029035">
    <property type="entry name" value="DHS-like_NAD/FAD-binding_dom"/>
</dbReference>
<dbReference type="GO" id="GO:0009097">
    <property type="term" value="P:isoleucine biosynthetic process"/>
    <property type="evidence" value="ECO:0007669"/>
    <property type="project" value="TreeGrafter"/>
</dbReference>
<evidence type="ECO:0000259" key="3">
    <source>
        <dbReference type="Pfam" id="PF02775"/>
    </source>
</evidence>
<dbReference type="Pfam" id="PF02775">
    <property type="entry name" value="TPP_enzyme_C"/>
    <property type="match status" value="1"/>
</dbReference>
<dbReference type="GO" id="GO:0009099">
    <property type="term" value="P:L-valine biosynthetic process"/>
    <property type="evidence" value="ECO:0007669"/>
    <property type="project" value="TreeGrafter"/>
</dbReference>
<dbReference type="SUPFAM" id="SSF52518">
    <property type="entry name" value="Thiamin diphosphate-binding fold (THDP-binding)"/>
    <property type="match status" value="2"/>
</dbReference>
<dbReference type="PANTHER" id="PTHR18968">
    <property type="entry name" value="THIAMINE PYROPHOSPHATE ENZYMES"/>
    <property type="match status" value="1"/>
</dbReference>
<dbReference type="GO" id="GO:0030976">
    <property type="term" value="F:thiamine pyrophosphate binding"/>
    <property type="evidence" value="ECO:0007669"/>
    <property type="project" value="InterPro"/>
</dbReference>
<comment type="caution">
    <text evidence="5">The sequence shown here is derived from an EMBL/GenBank/DDBJ whole genome shotgun (WGS) entry which is preliminary data.</text>
</comment>
<dbReference type="InterPro" id="IPR029061">
    <property type="entry name" value="THDP-binding"/>
</dbReference>
<dbReference type="InterPro" id="IPR045229">
    <property type="entry name" value="TPP_enz"/>
</dbReference>
<dbReference type="PANTHER" id="PTHR18968:SF13">
    <property type="entry name" value="ACETOLACTATE SYNTHASE CATALYTIC SUBUNIT, MITOCHONDRIAL"/>
    <property type="match status" value="1"/>
</dbReference>